<accession>E8R4E0</accession>
<evidence type="ECO:0000256" key="7">
    <source>
        <dbReference type="SAM" id="Phobius"/>
    </source>
</evidence>
<comment type="subcellular location">
    <subcellularLocation>
        <location evidence="2">Endomembrane system</location>
        <topology evidence="2">Multi-pass membrane protein</topology>
    </subcellularLocation>
</comment>
<dbReference type="PANTHER" id="PTHR13325:SF3">
    <property type="entry name" value="MEMBRANE-BOUND TRANSCRIPTION FACTOR SITE-2 PROTEASE"/>
    <property type="match status" value="1"/>
</dbReference>
<evidence type="ECO:0000256" key="4">
    <source>
        <dbReference type="ARBA" id="ARBA00022692"/>
    </source>
</evidence>
<comment type="cofactor">
    <cofactor evidence="1">
        <name>Zn(2+)</name>
        <dbReference type="ChEBI" id="CHEBI:29105"/>
    </cofactor>
</comment>
<evidence type="ECO:0000256" key="2">
    <source>
        <dbReference type="ARBA" id="ARBA00004127"/>
    </source>
</evidence>
<feature type="transmembrane region" description="Helical" evidence="7">
    <location>
        <begin position="394"/>
        <end position="417"/>
    </location>
</feature>
<dbReference type="GO" id="GO:0004222">
    <property type="term" value="F:metalloendopeptidase activity"/>
    <property type="evidence" value="ECO:0007669"/>
    <property type="project" value="InterPro"/>
</dbReference>
<evidence type="ECO:0000313" key="9">
    <source>
        <dbReference type="EMBL" id="ADV62741.1"/>
    </source>
</evidence>
<reference key="1">
    <citation type="submission" date="2010-11" db="EMBL/GenBank/DDBJ databases">
        <title>The complete sequence of chromosome of Isophaera pallida ATCC 43644.</title>
        <authorList>
            <consortium name="US DOE Joint Genome Institute (JGI-PGF)"/>
            <person name="Lucas S."/>
            <person name="Copeland A."/>
            <person name="Lapidus A."/>
            <person name="Bruce D."/>
            <person name="Goodwin L."/>
            <person name="Pitluck S."/>
            <person name="Kyrpides N."/>
            <person name="Mavromatis K."/>
            <person name="Pagani I."/>
            <person name="Ivanova N."/>
            <person name="Saunders E."/>
            <person name="Brettin T."/>
            <person name="Detter J.C."/>
            <person name="Han C."/>
            <person name="Tapia R."/>
            <person name="Land M."/>
            <person name="Hauser L."/>
            <person name="Markowitz V."/>
            <person name="Cheng J.-F."/>
            <person name="Hugenholtz P."/>
            <person name="Woyke T."/>
            <person name="Wu D."/>
            <person name="Eisen J.A."/>
        </authorList>
    </citation>
    <scope>NUCLEOTIDE SEQUENCE</scope>
    <source>
        <strain>ATCC 43644</strain>
    </source>
</reference>
<dbReference type="InterPro" id="IPR008915">
    <property type="entry name" value="Peptidase_M50"/>
</dbReference>
<dbReference type="KEGG" id="ipa:Isop_2162"/>
<evidence type="ECO:0000256" key="6">
    <source>
        <dbReference type="ARBA" id="ARBA00023136"/>
    </source>
</evidence>
<feature type="transmembrane region" description="Helical" evidence="7">
    <location>
        <begin position="233"/>
        <end position="253"/>
    </location>
</feature>
<feature type="transmembrane region" description="Helical" evidence="7">
    <location>
        <begin position="437"/>
        <end position="458"/>
    </location>
</feature>
<name>E8R4E0_ISOPI</name>
<dbReference type="GO" id="GO:0016020">
    <property type="term" value="C:membrane"/>
    <property type="evidence" value="ECO:0007669"/>
    <property type="project" value="InterPro"/>
</dbReference>
<organism evidence="9 10">
    <name type="scientific">Isosphaera pallida (strain ATCC 43644 / DSM 9630 / IS1B)</name>
    <dbReference type="NCBI Taxonomy" id="575540"/>
    <lineage>
        <taxon>Bacteria</taxon>
        <taxon>Pseudomonadati</taxon>
        <taxon>Planctomycetota</taxon>
        <taxon>Planctomycetia</taxon>
        <taxon>Isosphaerales</taxon>
        <taxon>Isosphaeraceae</taxon>
        <taxon>Isosphaera</taxon>
    </lineage>
</organism>
<dbReference type="Gene3D" id="2.40.50.100">
    <property type="match status" value="1"/>
</dbReference>
<evidence type="ECO:0000256" key="1">
    <source>
        <dbReference type="ARBA" id="ARBA00001947"/>
    </source>
</evidence>
<sequence length="727" mass="83210">MSGFPTQAPAGGQAAEHLVLKLRKDLVIRPVAYEGVTHQVVKDPIALKYFRFKQEEFFLLEQMDGQQTLQDIKRAFESKYKPQTISMEDLVRFASQLHEAGLVQVDTEEQAQVLIKRRRKRLWKKLGQFFANILFVKIPLIDPERLLTWMYPYFRWMFTTWFVTFSVGLMLAALTLVVTQYHTFYAKLPTFESFFNWWTLFYFWISLAVVKVIHEFGHGLTAKHFGGEVHEMGALLLVFTPALYCDVTDSWLLPNKWHRIWISAAGIFVELLLASIATFVWWNASEGLVKSLAMSTMFICSINTILFNANPLLRYDGYYVLSDWLEIPNLRIKATQFFAYLIQDKVLGLEIPVQSYLPRSRRALFVSYAVLSYLYRWFITFSILFFLYQFLKPYGLQSISATLAVLSLIPLLGLPLYKIIKWAITPGRLRKMKKKRAAAYAGGLVAIVTLILLIPTPLRVSGTFVLTPANPTRVYVEVPGRLESLEARDGDYVEEGQLLARLSNKEKLKDLLDLQLQHDIQLVRYNANSRINDNISRALAIQAQQYAIDLERPLERITEELGKLQIVAPTSGVVMGLPHREITGPYGRYLEPGPFCEIGDPKHLEARLILDQSDLELIRKGNRAWVKVYGKSHVTYVSQVKDITERNLDEIPPELSNLAGGEVATEINPETGQAKPISAVFEVVIPVDNQDLSLQVNSRGFAKIDAGYAPLYWWLYRVIAQTFNFTL</sequence>
<feature type="transmembrane region" description="Helical" evidence="7">
    <location>
        <begin position="260"/>
        <end position="282"/>
    </location>
</feature>
<dbReference type="RefSeq" id="WP_013565029.1">
    <property type="nucleotide sequence ID" value="NC_014962.1"/>
</dbReference>
<dbReference type="EMBL" id="CP002353">
    <property type="protein sequence ID" value="ADV62741.1"/>
    <property type="molecule type" value="Genomic_DNA"/>
</dbReference>
<dbReference type="InterPro" id="IPR001193">
    <property type="entry name" value="MBTPS2"/>
</dbReference>
<feature type="transmembrane region" description="Helical" evidence="7">
    <location>
        <begin position="194"/>
        <end position="213"/>
    </location>
</feature>
<keyword evidence="4 7" id="KW-0812">Transmembrane</keyword>
<evidence type="ECO:0000313" key="10">
    <source>
        <dbReference type="Proteomes" id="UP000008631"/>
    </source>
</evidence>
<dbReference type="GO" id="GO:0012505">
    <property type="term" value="C:endomembrane system"/>
    <property type="evidence" value="ECO:0007669"/>
    <property type="project" value="UniProtKB-SubCell"/>
</dbReference>
<dbReference type="Proteomes" id="UP000008631">
    <property type="component" value="Chromosome"/>
</dbReference>
<dbReference type="eggNOG" id="COG1994">
    <property type="taxonomic scope" value="Bacteria"/>
</dbReference>
<keyword evidence="10" id="KW-1185">Reference proteome</keyword>
<comment type="similarity">
    <text evidence="3">Belongs to the peptidase M50B family.</text>
</comment>
<dbReference type="STRING" id="575540.Isop_2162"/>
<feature type="transmembrane region" description="Helical" evidence="7">
    <location>
        <begin position="288"/>
        <end position="309"/>
    </location>
</feature>
<protein>
    <submittedName>
        <fullName evidence="9">Peptidase M50</fullName>
    </submittedName>
</protein>
<reference evidence="9 10" key="2">
    <citation type="journal article" date="2011" name="Stand. Genomic Sci.">
        <title>Complete genome sequence of Isosphaera pallida type strain (IS1B).</title>
        <authorList>
            <consortium name="US DOE Joint Genome Institute (JGI-PGF)"/>
            <person name="Goker M."/>
            <person name="Cleland D."/>
            <person name="Saunders E."/>
            <person name="Lapidus A."/>
            <person name="Nolan M."/>
            <person name="Lucas S."/>
            <person name="Hammon N."/>
            <person name="Deshpande S."/>
            <person name="Cheng J.F."/>
            <person name="Tapia R."/>
            <person name="Han C."/>
            <person name="Goodwin L."/>
            <person name="Pitluck S."/>
            <person name="Liolios K."/>
            <person name="Pagani I."/>
            <person name="Ivanova N."/>
            <person name="Mavromatis K."/>
            <person name="Pati A."/>
            <person name="Chen A."/>
            <person name="Palaniappan K."/>
            <person name="Land M."/>
            <person name="Hauser L."/>
            <person name="Chang Y.J."/>
            <person name="Jeffries C.D."/>
            <person name="Detter J.C."/>
            <person name="Beck B."/>
            <person name="Woyke T."/>
            <person name="Bristow J."/>
            <person name="Eisen J.A."/>
            <person name="Markowitz V."/>
            <person name="Hugenholtz P."/>
            <person name="Kyrpides N.C."/>
            <person name="Klenk H.P."/>
        </authorList>
    </citation>
    <scope>NUCLEOTIDE SEQUENCE [LARGE SCALE GENOMIC DNA]</scope>
    <source>
        <strain evidence="10">ATCC 43644 / DSM 9630 / IS1B</strain>
    </source>
</reference>
<evidence type="ECO:0000256" key="5">
    <source>
        <dbReference type="ARBA" id="ARBA00022989"/>
    </source>
</evidence>
<feature type="domain" description="Peptidase M50" evidence="8">
    <location>
        <begin position="202"/>
        <end position="281"/>
    </location>
</feature>
<feature type="transmembrane region" description="Helical" evidence="7">
    <location>
        <begin position="365"/>
        <end position="388"/>
    </location>
</feature>
<keyword evidence="6 7" id="KW-0472">Membrane</keyword>
<dbReference type="GO" id="GO:0031293">
    <property type="term" value="P:membrane protein intracellular domain proteolysis"/>
    <property type="evidence" value="ECO:0007669"/>
    <property type="project" value="TreeGrafter"/>
</dbReference>
<dbReference type="HOGENOM" id="CLU_019354_0_0_0"/>
<feature type="transmembrane region" description="Helical" evidence="7">
    <location>
        <begin position="122"/>
        <end position="141"/>
    </location>
</feature>
<dbReference type="Pfam" id="PF02163">
    <property type="entry name" value="Peptidase_M50"/>
    <property type="match status" value="1"/>
</dbReference>
<evidence type="ECO:0000256" key="3">
    <source>
        <dbReference type="ARBA" id="ARBA00007931"/>
    </source>
</evidence>
<dbReference type="OrthoDB" id="9759690at2"/>
<dbReference type="InParanoid" id="E8R4E0"/>
<dbReference type="GO" id="GO:0005737">
    <property type="term" value="C:cytoplasm"/>
    <property type="evidence" value="ECO:0007669"/>
    <property type="project" value="TreeGrafter"/>
</dbReference>
<evidence type="ECO:0000259" key="8">
    <source>
        <dbReference type="Pfam" id="PF02163"/>
    </source>
</evidence>
<dbReference type="AlphaFoldDB" id="E8R4E0"/>
<keyword evidence="5 7" id="KW-1133">Transmembrane helix</keyword>
<dbReference type="eggNOG" id="COG0845">
    <property type="taxonomic scope" value="Bacteria"/>
</dbReference>
<feature type="transmembrane region" description="Helical" evidence="7">
    <location>
        <begin position="161"/>
        <end position="182"/>
    </location>
</feature>
<dbReference type="PANTHER" id="PTHR13325">
    <property type="entry name" value="PROTEASE M50 MEMBRANE-BOUND TRANSCRIPTION FACTOR SITE 2 PROTEASE"/>
    <property type="match status" value="1"/>
</dbReference>
<gene>
    <name evidence="9" type="ordered locus">Isop_2162</name>
</gene>
<proteinExistence type="inferred from homology"/>